<organism evidence="2 3">
    <name type="scientific">Canavalia gladiata</name>
    <name type="common">Sword bean</name>
    <name type="synonym">Dolichos gladiatus</name>
    <dbReference type="NCBI Taxonomy" id="3824"/>
    <lineage>
        <taxon>Eukaryota</taxon>
        <taxon>Viridiplantae</taxon>
        <taxon>Streptophyta</taxon>
        <taxon>Embryophyta</taxon>
        <taxon>Tracheophyta</taxon>
        <taxon>Spermatophyta</taxon>
        <taxon>Magnoliopsida</taxon>
        <taxon>eudicotyledons</taxon>
        <taxon>Gunneridae</taxon>
        <taxon>Pentapetalae</taxon>
        <taxon>rosids</taxon>
        <taxon>fabids</taxon>
        <taxon>Fabales</taxon>
        <taxon>Fabaceae</taxon>
        <taxon>Papilionoideae</taxon>
        <taxon>50 kb inversion clade</taxon>
        <taxon>NPAAA clade</taxon>
        <taxon>indigoferoid/millettioid clade</taxon>
        <taxon>Phaseoleae</taxon>
        <taxon>Canavalia</taxon>
    </lineage>
</organism>
<dbReference type="Proteomes" id="UP001367508">
    <property type="component" value="Unassembled WGS sequence"/>
</dbReference>
<evidence type="ECO:0000313" key="2">
    <source>
        <dbReference type="EMBL" id="KAK7328356.1"/>
    </source>
</evidence>
<keyword evidence="3" id="KW-1185">Reference proteome</keyword>
<evidence type="ECO:0000313" key="3">
    <source>
        <dbReference type="Proteomes" id="UP001367508"/>
    </source>
</evidence>
<sequence>MKTGNRMRHQNEPGSHFIMAYRSISLDYSDSTEAWGVLCFLYFFRSSVFANSLEPLLVQFCMGCEREEMSLVKYLTMYAFVFWFFVIHLM</sequence>
<keyword evidence="1" id="KW-0812">Transmembrane</keyword>
<proteinExistence type="predicted"/>
<protein>
    <submittedName>
        <fullName evidence="2">Uncharacterized protein</fullName>
    </submittedName>
</protein>
<name>A0AAN9QAK8_CANGL</name>
<evidence type="ECO:0000256" key="1">
    <source>
        <dbReference type="SAM" id="Phobius"/>
    </source>
</evidence>
<reference evidence="2 3" key="1">
    <citation type="submission" date="2024-01" db="EMBL/GenBank/DDBJ databases">
        <title>The genomes of 5 underutilized Papilionoideae crops provide insights into root nodulation and disease resistanc.</title>
        <authorList>
            <person name="Jiang F."/>
        </authorList>
    </citation>
    <scope>NUCLEOTIDE SEQUENCE [LARGE SCALE GENOMIC DNA]</scope>
    <source>
        <strain evidence="2">LVBAO_FW01</strain>
        <tissue evidence="2">Leaves</tissue>
    </source>
</reference>
<gene>
    <name evidence="2" type="ORF">VNO77_22460</name>
</gene>
<accession>A0AAN9QAK8</accession>
<keyword evidence="1" id="KW-1133">Transmembrane helix</keyword>
<keyword evidence="1" id="KW-0472">Membrane</keyword>
<dbReference type="EMBL" id="JAYMYQ010000005">
    <property type="protein sequence ID" value="KAK7328356.1"/>
    <property type="molecule type" value="Genomic_DNA"/>
</dbReference>
<comment type="caution">
    <text evidence="2">The sequence shown here is derived from an EMBL/GenBank/DDBJ whole genome shotgun (WGS) entry which is preliminary data.</text>
</comment>
<dbReference type="AlphaFoldDB" id="A0AAN9QAK8"/>
<feature type="transmembrane region" description="Helical" evidence="1">
    <location>
        <begin position="71"/>
        <end position="89"/>
    </location>
</feature>